<protein>
    <submittedName>
        <fullName evidence="3">FAD-dependent monooxygenase</fullName>
    </submittedName>
</protein>
<dbReference type="InterPro" id="IPR024775">
    <property type="entry name" value="DinB-like"/>
</dbReference>
<dbReference type="RefSeq" id="WP_255891935.1">
    <property type="nucleotide sequence ID" value="NZ_JAFMZM010000005.1"/>
</dbReference>
<keyword evidence="3" id="KW-0560">Oxidoreductase</keyword>
<dbReference type="Gene3D" id="1.20.120.450">
    <property type="entry name" value="dinb family like domain"/>
    <property type="match status" value="1"/>
</dbReference>
<evidence type="ECO:0000259" key="1">
    <source>
        <dbReference type="Pfam" id="PF01494"/>
    </source>
</evidence>
<keyword evidence="3" id="KW-0503">Monooxygenase</keyword>
<evidence type="ECO:0000313" key="3">
    <source>
        <dbReference type="EMBL" id="MFC7360210.1"/>
    </source>
</evidence>
<feature type="domain" description="FAD-binding" evidence="1">
    <location>
        <begin position="19"/>
        <end position="348"/>
    </location>
</feature>
<dbReference type="GO" id="GO:0004497">
    <property type="term" value="F:monooxygenase activity"/>
    <property type="evidence" value="ECO:0007669"/>
    <property type="project" value="UniProtKB-KW"/>
</dbReference>
<dbReference type="Pfam" id="PF12867">
    <property type="entry name" value="DinB_2"/>
    <property type="match status" value="1"/>
</dbReference>
<comment type="caution">
    <text evidence="3">The sequence shown here is derived from an EMBL/GenBank/DDBJ whole genome shotgun (WGS) entry which is preliminary data.</text>
</comment>
<evidence type="ECO:0000313" key="4">
    <source>
        <dbReference type="Proteomes" id="UP001596524"/>
    </source>
</evidence>
<dbReference type="Gene3D" id="3.50.50.60">
    <property type="entry name" value="FAD/NAD(P)-binding domain"/>
    <property type="match status" value="1"/>
</dbReference>
<organism evidence="3 4">
    <name type="scientific">Nocardioides astragali</name>
    <dbReference type="NCBI Taxonomy" id="1776736"/>
    <lineage>
        <taxon>Bacteria</taxon>
        <taxon>Bacillati</taxon>
        <taxon>Actinomycetota</taxon>
        <taxon>Actinomycetes</taxon>
        <taxon>Propionibacteriales</taxon>
        <taxon>Nocardioidaceae</taxon>
        <taxon>Nocardioides</taxon>
    </lineage>
</organism>
<dbReference type="PRINTS" id="PR00420">
    <property type="entry name" value="RNGMNOXGNASE"/>
</dbReference>
<dbReference type="InterPro" id="IPR034660">
    <property type="entry name" value="DinB/YfiT-like"/>
</dbReference>
<gene>
    <name evidence="3" type="ORF">ACFQO6_07985</name>
</gene>
<reference evidence="4" key="1">
    <citation type="journal article" date="2019" name="Int. J. Syst. Evol. Microbiol.">
        <title>The Global Catalogue of Microorganisms (GCM) 10K type strain sequencing project: providing services to taxonomists for standard genome sequencing and annotation.</title>
        <authorList>
            <consortium name="The Broad Institute Genomics Platform"/>
            <consortium name="The Broad Institute Genome Sequencing Center for Infectious Disease"/>
            <person name="Wu L."/>
            <person name="Ma J."/>
        </authorList>
    </citation>
    <scope>NUCLEOTIDE SEQUENCE [LARGE SCALE GENOMIC DNA]</scope>
    <source>
        <strain evidence="4">FCH27</strain>
    </source>
</reference>
<sequence length="645" mass="69480">MTRPTAPDDRPSRPAETFDAIIVGARCAGSSLATHLARGGWRVAVIDKARFPSDTLSTHVLFPDGVARLDDLGALELLGRRHRLVPARYAWRVLGHEVAGSFTPVRGHDRALSVRRISLDAVLVDVAQNAGAHVVLGRKVTGLLGSGIDGDPVRGVRLDDGTELRAPWVLGADGQHSSVAHHLGLERRDERRGEVAMLLGYWRGLPDSDWIRLDMREGSALMAAPCEDGLHLLTVAGPAALTRGTAADVAARYRRMLLDFPAVLNPRLLEAAELVSPVAGAPETMMRGYYRAASGPGWALVGDAGHFKHPTTGQGIGDALAQSEHVAQQLLGGGDLTSYEQWRSDRSAEAYDFSYRVARLPEARTAARYAGLAADPVAGQQFLDTFARTTGLAAVFTPERSARWRAAAAYEDGLRRVVALVDGLSEAELQTKVPACPLWSVQDLVAHLSGVAEDSVRGAFFDGATLAWTDLDLAVRREAWTAAQVESRRGLDRHQLVAELERHGQALIRGLRRGDRATVDVPGWMIAAPAADLAAHIGDLEEALGLHADPHAPITRYGFASYRAWLGERIVARGLPPLRLADTSDASAEWLVGGRAAPGAAVEADAYELFRAISGRRRLDDVARWSWHGEASSYLPVLSPYPPAP</sequence>
<dbReference type="SUPFAM" id="SSF51905">
    <property type="entry name" value="FAD/NAD(P)-binding domain"/>
    <property type="match status" value="1"/>
</dbReference>
<feature type="domain" description="DinB-like" evidence="2">
    <location>
        <begin position="410"/>
        <end position="529"/>
    </location>
</feature>
<dbReference type="Pfam" id="PF01494">
    <property type="entry name" value="FAD_binding_3"/>
    <property type="match status" value="1"/>
</dbReference>
<dbReference type="PANTHER" id="PTHR42685">
    <property type="entry name" value="GERANYLGERANYL DIPHOSPHATE REDUCTASE"/>
    <property type="match status" value="1"/>
</dbReference>
<accession>A0ABW2N2S5</accession>
<dbReference type="Proteomes" id="UP001596524">
    <property type="component" value="Unassembled WGS sequence"/>
</dbReference>
<dbReference type="EMBL" id="JBHTCH010000006">
    <property type="protein sequence ID" value="MFC7360210.1"/>
    <property type="molecule type" value="Genomic_DNA"/>
</dbReference>
<dbReference type="InterPro" id="IPR050407">
    <property type="entry name" value="Geranylgeranyl_reductase"/>
</dbReference>
<dbReference type="PANTHER" id="PTHR42685:SF22">
    <property type="entry name" value="CONDITIONED MEDIUM FACTOR RECEPTOR 1"/>
    <property type="match status" value="1"/>
</dbReference>
<dbReference type="InterPro" id="IPR036188">
    <property type="entry name" value="FAD/NAD-bd_sf"/>
</dbReference>
<keyword evidence="4" id="KW-1185">Reference proteome</keyword>
<proteinExistence type="predicted"/>
<name>A0ABW2N2S5_9ACTN</name>
<evidence type="ECO:0000259" key="2">
    <source>
        <dbReference type="Pfam" id="PF12867"/>
    </source>
</evidence>
<dbReference type="SUPFAM" id="SSF109854">
    <property type="entry name" value="DinB/YfiT-like putative metalloenzymes"/>
    <property type="match status" value="1"/>
</dbReference>
<dbReference type="InterPro" id="IPR002938">
    <property type="entry name" value="FAD-bd"/>
</dbReference>